<dbReference type="InterPro" id="IPR001647">
    <property type="entry name" value="HTH_TetR"/>
</dbReference>
<dbReference type="InterPro" id="IPR025996">
    <property type="entry name" value="MT1864/Rv1816-like_C"/>
</dbReference>
<gene>
    <name evidence="6" type="ORF">Ahu01nite_086140</name>
</gene>
<dbReference type="EMBL" id="BOMN01000122">
    <property type="protein sequence ID" value="GIE25512.1"/>
    <property type="molecule type" value="Genomic_DNA"/>
</dbReference>
<keyword evidence="3" id="KW-0804">Transcription</keyword>
<feature type="DNA-binding region" description="H-T-H motif" evidence="4">
    <location>
        <begin position="36"/>
        <end position="55"/>
    </location>
</feature>
<dbReference type="SUPFAM" id="SSF48498">
    <property type="entry name" value="Tetracyclin repressor-like, C-terminal domain"/>
    <property type="match status" value="1"/>
</dbReference>
<sequence>MAEMTTHRHRRRAETEAEIKAHAWAAMRESGPAVLSLRHVAREMGMAPSALYRYFASRNDLLTALIVDAYESLGEQVNETYVRAGAAGQNAFEVFMAVAHTYRGWAMSHRTEWALIFSTSLPDYNGTPETYAAAGRSFGILIQLTADAVAGGLIDVDRLDRTLDDKLRESMRVWAEHTGQELPAGALAGSMWCYSVMHGAISLDLNGQFPPPMADSPALFDSALRAMLAQLTPTD</sequence>
<dbReference type="PANTHER" id="PTHR30055:SF243">
    <property type="entry name" value="HTH-TYPE TRANSCRIPTIONAL REGULATOR RV1816"/>
    <property type="match status" value="1"/>
</dbReference>
<proteinExistence type="predicted"/>
<keyword evidence="2 4" id="KW-0238">DNA-binding</keyword>
<comment type="caution">
    <text evidence="6">The sequence shown here is derived from an EMBL/GenBank/DDBJ whole genome shotgun (WGS) entry which is preliminary data.</text>
</comment>
<keyword evidence="1" id="KW-0805">Transcription regulation</keyword>
<dbReference type="RefSeq" id="WP_203842453.1">
    <property type="nucleotide sequence ID" value="NZ_BAAATV010000023.1"/>
</dbReference>
<evidence type="ECO:0000256" key="2">
    <source>
        <dbReference type="ARBA" id="ARBA00023125"/>
    </source>
</evidence>
<accession>A0ABQ4A3T9</accession>
<evidence type="ECO:0000313" key="6">
    <source>
        <dbReference type="EMBL" id="GIE25512.1"/>
    </source>
</evidence>
<dbReference type="Gene3D" id="1.10.357.10">
    <property type="entry name" value="Tetracycline Repressor, domain 2"/>
    <property type="match status" value="1"/>
</dbReference>
<organism evidence="6 7">
    <name type="scientific">Winogradskya humida</name>
    <dbReference type="NCBI Taxonomy" id="113566"/>
    <lineage>
        <taxon>Bacteria</taxon>
        <taxon>Bacillati</taxon>
        <taxon>Actinomycetota</taxon>
        <taxon>Actinomycetes</taxon>
        <taxon>Micromonosporales</taxon>
        <taxon>Micromonosporaceae</taxon>
        <taxon>Winogradskya</taxon>
    </lineage>
</organism>
<dbReference type="InterPro" id="IPR036271">
    <property type="entry name" value="Tet_transcr_reg_TetR-rel_C_sf"/>
</dbReference>
<dbReference type="InterPro" id="IPR009057">
    <property type="entry name" value="Homeodomain-like_sf"/>
</dbReference>
<dbReference type="SUPFAM" id="SSF46689">
    <property type="entry name" value="Homeodomain-like"/>
    <property type="match status" value="1"/>
</dbReference>
<reference evidence="6 7" key="1">
    <citation type="submission" date="2021-01" db="EMBL/GenBank/DDBJ databases">
        <title>Whole genome shotgun sequence of Actinoplanes humidus NBRC 14915.</title>
        <authorList>
            <person name="Komaki H."/>
            <person name="Tamura T."/>
        </authorList>
    </citation>
    <scope>NUCLEOTIDE SEQUENCE [LARGE SCALE GENOMIC DNA]</scope>
    <source>
        <strain evidence="6 7">NBRC 14915</strain>
    </source>
</reference>
<protein>
    <submittedName>
        <fullName evidence="6">TetR family transcriptional regulator</fullName>
    </submittedName>
</protein>
<evidence type="ECO:0000313" key="7">
    <source>
        <dbReference type="Proteomes" id="UP000603200"/>
    </source>
</evidence>
<evidence type="ECO:0000259" key="5">
    <source>
        <dbReference type="PROSITE" id="PS50977"/>
    </source>
</evidence>
<evidence type="ECO:0000256" key="1">
    <source>
        <dbReference type="ARBA" id="ARBA00023015"/>
    </source>
</evidence>
<dbReference type="PANTHER" id="PTHR30055">
    <property type="entry name" value="HTH-TYPE TRANSCRIPTIONAL REGULATOR RUTR"/>
    <property type="match status" value="1"/>
</dbReference>
<dbReference type="Pfam" id="PF13305">
    <property type="entry name" value="TetR_C_33"/>
    <property type="match status" value="1"/>
</dbReference>
<dbReference type="Proteomes" id="UP000603200">
    <property type="component" value="Unassembled WGS sequence"/>
</dbReference>
<dbReference type="InterPro" id="IPR050109">
    <property type="entry name" value="HTH-type_TetR-like_transc_reg"/>
</dbReference>
<feature type="domain" description="HTH tetR-type" evidence="5">
    <location>
        <begin position="13"/>
        <end position="73"/>
    </location>
</feature>
<evidence type="ECO:0000256" key="4">
    <source>
        <dbReference type="PROSITE-ProRule" id="PRU00335"/>
    </source>
</evidence>
<dbReference type="PROSITE" id="PS50977">
    <property type="entry name" value="HTH_TETR_2"/>
    <property type="match status" value="1"/>
</dbReference>
<name>A0ABQ4A3T9_9ACTN</name>
<keyword evidence="7" id="KW-1185">Reference proteome</keyword>
<evidence type="ECO:0000256" key="3">
    <source>
        <dbReference type="ARBA" id="ARBA00023163"/>
    </source>
</evidence>
<dbReference type="Pfam" id="PF00440">
    <property type="entry name" value="TetR_N"/>
    <property type="match status" value="1"/>
</dbReference>